<dbReference type="EMBL" id="LAZR01007328">
    <property type="protein sequence ID" value="KKM85963.1"/>
    <property type="molecule type" value="Genomic_DNA"/>
</dbReference>
<accession>A0A0F9KW65</accession>
<evidence type="ECO:0000313" key="1">
    <source>
        <dbReference type="EMBL" id="KKM85963.1"/>
    </source>
</evidence>
<name>A0A0F9KW65_9ZZZZ</name>
<gene>
    <name evidence="1" type="ORF">LCGC14_1283700</name>
</gene>
<feature type="non-terminal residue" evidence="1">
    <location>
        <position position="1"/>
    </location>
</feature>
<organism evidence="1">
    <name type="scientific">marine sediment metagenome</name>
    <dbReference type="NCBI Taxonomy" id="412755"/>
    <lineage>
        <taxon>unclassified sequences</taxon>
        <taxon>metagenomes</taxon>
        <taxon>ecological metagenomes</taxon>
    </lineage>
</organism>
<protein>
    <submittedName>
        <fullName evidence="1">Uncharacterized protein</fullName>
    </submittedName>
</protein>
<proteinExistence type="predicted"/>
<sequence length="251" mass="24661">TLDGEVAGGVTALTVDALPGAVPAGTILDFGGIAGVTVTSNVASAKGAVSLTCNALSGPIPAGTYLDFGVHGTSGDQMLALTTVDAVATDTAIAVADLPEEIQDAKTATYLGGSKLAKVLADAAAGATSLTVDETPLEIEDADTAWVVGPGAKTIPAGTVMAELASGLVKPAADVITAGGAETATSLLETNAVEGSEGDGLTGYGQIVGGAIYQNLLPDSAHGSFATWITALEVAGVGTGWLWETYADDRA</sequence>
<reference evidence="1" key="1">
    <citation type="journal article" date="2015" name="Nature">
        <title>Complex archaea that bridge the gap between prokaryotes and eukaryotes.</title>
        <authorList>
            <person name="Spang A."/>
            <person name="Saw J.H."/>
            <person name="Jorgensen S.L."/>
            <person name="Zaremba-Niedzwiedzka K."/>
            <person name="Martijn J."/>
            <person name="Lind A.E."/>
            <person name="van Eijk R."/>
            <person name="Schleper C."/>
            <person name="Guy L."/>
            <person name="Ettema T.J."/>
        </authorList>
    </citation>
    <scope>NUCLEOTIDE SEQUENCE</scope>
</reference>
<dbReference type="AlphaFoldDB" id="A0A0F9KW65"/>
<comment type="caution">
    <text evidence="1">The sequence shown here is derived from an EMBL/GenBank/DDBJ whole genome shotgun (WGS) entry which is preliminary data.</text>
</comment>